<feature type="repeat" description="ANK" evidence="3">
    <location>
        <begin position="171"/>
        <end position="199"/>
    </location>
</feature>
<dbReference type="InterPro" id="IPR002110">
    <property type="entry name" value="Ankyrin_rpt"/>
</dbReference>
<proteinExistence type="predicted"/>
<evidence type="ECO:0000256" key="1">
    <source>
        <dbReference type="ARBA" id="ARBA00022737"/>
    </source>
</evidence>
<comment type="caution">
    <text evidence="5">The sequence shown here is derived from an EMBL/GenBank/DDBJ whole genome shotgun (WGS) entry which is preliminary data.</text>
</comment>
<dbReference type="PROSITE" id="PS50297">
    <property type="entry name" value="ANK_REP_REGION"/>
    <property type="match status" value="2"/>
</dbReference>
<accession>A0ABD2WGH1</accession>
<protein>
    <submittedName>
        <fullName evidence="5">Uncharacterized protein</fullName>
    </submittedName>
</protein>
<dbReference type="InterPro" id="IPR036770">
    <property type="entry name" value="Ankyrin_rpt-contain_sf"/>
</dbReference>
<keyword evidence="6" id="KW-1185">Reference proteome</keyword>
<dbReference type="Gene3D" id="1.25.40.20">
    <property type="entry name" value="Ankyrin repeat-containing domain"/>
    <property type="match status" value="2"/>
</dbReference>
<reference evidence="5 6" key="1">
    <citation type="journal article" date="2024" name="bioRxiv">
        <title>A reference genome for Trichogramma kaykai: A tiny desert-dwelling parasitoid wasp with competing sex-ratio distorters.</title>
        <authorList>
            <person name="Culotta J."/>
            <person name="Lindsey A.R."/>
        </authorList>
    </citation>
    <scope>NUCLEOTIDE SEQUENCE [LARGE SCALE GENOMIC DNA]</scope>
    <source>
        <strain evidence="5 6">KSX58</strain>
    </source>
</reference>
<dbReference type="PANTHER" id="PTHR24198">
    <property type="entry name" value="ANKYRIN REPEAT AND PROTEIN KINASE DOMAIN-CONTAINING PROTEIN"/>
    <property type="match status" value="1"/>
</dbReference>
<feature type="compositionally biased region" description="Low complexity" evidence="4">
    <location>
        <begin position="1"/>
        <end position="10"/>
    </location>
</feature>
<feature type="region of interest" description="Disordered" evidence="4">
    <location>
        <begin position="1"/>
        <end position="20"/>
    </location>
</feature>
<keyword evidence="2 3" id="KW-0040">ANK repeat</keyword>
<dbReference type="AlphaFoldDB" id="A0ABD2WGH1"/>
<evidence type="ECO:0000256" key="3">
    <source>
        <dbReference type="PROSITE-ProRule" id="PRU00023"/>
    </source>
</evidence>
<evidence type="ECO:0000313" key="6">
    <source>
        <dbReference type="Proteomes" id="UP001627154"/>
    </source>
</evidence>
<feature type="region of interest" description="Disordered" evidence="4">
    <location>
        <begin position="606"/>
        <end position="628"/>
    </location>
</feature>
<dbReference type="PROSITE" id="PS50088">
    <property type="entry name" value="ANK_REPEAT"/>
    <property type="match status" value="4"/>
</dbReference>
<feature type="repeat" description="ANK" evidence="3">
    <location>
        <begin position="426"/>
        <end position="458"/>
    </location>
</feature>
<name>A0ABD2WGH1_9HYME</name>
<dbReference type="EMBL" id="JBJJXI010000107">
    <property type="protein sequence ID" value="KAL3392155.1"/>
    <property type="molecule type" value="Genomic_DNA"/>
</dbReference>
<dbReference type="SUPFAM" id="SSF48403">
    <property type="entry name" value="Ankyrin repeat"/>
    <property type="match status" value="1"/>
</dbReference>
<evidence type="ECO:0000256" key="2">
    <source>
        <dbReference type="ARBA" id="ARBA00023043"/>
    </source>
</evidence>
<dbReference type="SMART" id="SM00248">
    <property type="entry name" value="ANK"/>
    <property type="match status" value="8"/>
</dbReference>
<gene>
    <name evidence="5" type="ORF">TKK_013463</name>
</gene>
<evidence type="ECO:0000313" key="5">
    <source>
        <dbReference type="EMBL" id="KAL3392155.1"/>
    </source>
</evidence>
<organism evidence="5 6">
    <name type="scientific">Trichogramma kaykai</name>
    <dbReference type="NCBI Taxonomy" id="54128"/>
    <lineage>
        <taxon>Eukaryota</taxon>
        <taxon>Metazoa</taxon>
        <taxon>Ecdysozoa</taxon>
        <taxon>Arthropoda</taxon>
        <taxon>Hexapoda</taxon>
        <taxon>Insecta</taxon>
        <taxon>Pterygota</taxon>
        <taxon>Neoptera</taxon>
        <taxon>Endopterygota</taxon>
        <taxon>Hymenoptera</taxon>
        <taxon>Apocrita</taxon>
        <taxon>Proctotrupomorpha</taxon>
        <taxon>Chalcidoidea</taxon>
        <taxon>Trichogrammatidae</taxon>
        <taxon>Trichogramma</taxon>
    </lineage>
</organism>
<dbReference type="Proteomes" id="UP001627154">
    <property type="component" value="Unassembled WGS sequence"/>
</dbReference>
<evidence type="ECO:0000256" key="4">
    <source>
        <dbReference type="SAM" id="MobiDB-lite"/>
    </source>
</evidence>
<feature type="repeat" description="ANK" evidence="3">
    <location>
        <begin position="97"/>
        <end position="129"/>
    </location>
</feature>
<dbReference type="PANTHER" id="PTHR24198:SF165">
    <property type="entry name" value="ANKYRIN REPEAT-CONTAINING PROTEIN-RELATED"/>
    <property type="match status" value="1"/>
</dbReference>
<feature type="repeat" description="ANK" evidence="3">
    <location>
        <begin position="460"/>
        <end position="502"/>
    </location>
</feature>
<dbReference type="Pfam" id="PF12796">
    <property type="entry name" value="Ank_2"/>
    <property type="match status" value="3"/>
</dbReference>
<keyword evidence="1" id="KW-0677">Repeat</keyword>
<sequence length="848" mass="99119">MFVSSGSSRGRTGRDPNFTSSDGSTTLHILFKNSSKDSCELLETFLKINDPTLADEDGLTPLHIICQNAYSEDLLKLFFKVCNDMRQYMHVDAKDKFDRTPLSIALSYRRKGLVELLLRNGADPYLVNADRLTPYWLIIRQEPYDDDLAKSFFETCVEIQLPVQVDARNRFGQTPLQWAVTSLKPHMVDVILDHGADLSSFVFPRLNYFGKRLRPKPCEGHMFKLRLASSVLIIVENLERRGYELDRSDALKIMKSFVEHQSCEMFEDSNRRQHRWYDDDELREKFDFDIEKDRRKFVEELENWIHTQVSQLNLAFNDVDKNHLFAEACRKSQLPDFKLILKKEEIDRLLTDALYGRNRFIWLAIKTGYRDEPDLDCSDGKPVTRRTTALHHAARLNDRLIPEVLPIVHDLFQVYDKFEANYVDEDGLTHLHVACLFGCEDAVEKFLDLGADPNCRVASTGCTTLHLASRLPVVLRGYTNERRDKLVELLLEYGANPNLADARGRTALHWICKELGDDWFLAQILMVLCDERFRPVQLNARDKLGNTPLSLAMESENELLVKYLHYESANCRRAIDFEREKLLTGPIESTMNPFYANDGTSAGRPRGHIEHWPPLGSPPASPPPASPPPPAFDWATIIRRLRIAELLRHWNLSFHGDETDQATWEFLERLGEFFSYYAGDRDFGQQQEILIALPCVFVGPAAIEWYEAWRPKLRTWRDFREAFEARFCDHYREIVYGCRQRLRETMSEFVARLRDIVSRVRHRWWCSEKELVELVFKNVLPEYRYWMRRYLDKIDSLSTLEDYGHMFELLEKEEDEERLLKQLIERLESSPDLKSKVNLDDDDNFAWK</sequence>
<feature type="compositionally biased region" description="Pro residues" evidence="4">
    <location>
        <begin position="615"/>
        <end position="628"/>
    </location>
</feature>